<dbReference type="AlphaFoldDB" id="A0A5A7V307"/>
<sequence length="206" mass="22739">MMEKTMGKTMERREPTGDQDDRLLLGQNGDLKSIRKTARYNYSSVHTMVVTRVKSYKSTASALVHHSFTSFESSHMTPIDVVGTTPLIICLSMHLFQDSHIPDVSTEFDTASGESRASSAVSPTLGQPFVLSMVVLENILCDRRRAALESVVSSNDSQASLYFCNKQGGVLFIWISVIRCYGMVSVDEVCLSAEIKVGGLKREFVS</sequence>
<evidence type="ECO:0000313" key="3">
    <source>
        <dbReference type="EMBL" id="TYK19515.1"/>
    </source>
</evidence>
<dbReference type="Proteomes" id="UP000321947">
    <property type="component" value="Unassembled WGS sequence"/>
</dbReference>
<evidence type="ECO:0000313" key="2">
    <source>
        <dbReference type="EMBL" id="KAA0060149.1"/>
    </source>
</evidence>
<evidence type="ECO:0000256" key="1">
    <source>
        <dbReference type="SAM" id="MobiDB-lite"/>
    </source>
</evidence>
<accession>A0A5A7V307</accession>
<name>A0A5A7V307_CUCMM</name>
<dbReference type="EMBL" id="SSTD01006894">
    <property type="protein sequence ID" value="TYK19515.1"/>
    <property type="molecule type" value="Genomic_DNA"/>
</dbReference>
<dbReference type="Proteomes" id="UP000321393">
    <property type="component" value="Unassembled WGS sequence"/>
</dbReference>
<evidence type="ECO:0000313" key="4">
    <source>
        <dbReference type="Proteomes" id="UP000321393"/>
    </source>
</evidence>
<protein>
    <submittedName>
        <fullName evidence="2">Flocculation protein FLO11-like</fullName>
    </submittedName>
</protein>
<reference evidence="4 5" key="1">
    <citation type="submission" date="2019-08" db="EMBL/GenBank/DDBJ databases">
        <title>Draft genome sequences of two oriental melons (Cucumis melo L. var makuwa).</title>
        <authorList>
            <person name="Kwon S.-Y."/>
        </authorList>
    </citation>
    <scope>NUCLEOTIDE SEQUENCE [LARGE SCALE GENOMIC DNA]</scope>
    <source>
        <strain evidence="5">cv. Chang Bougi</strain>
        <strain evidence="4">cv. SW 3</strain>
        <tissue evidence="2">Leaf</tissue>
    </source>
</reference>
<evidence type="ECO:0000313" key="5">
    <source>
        <dbReference type="Proteomes" id="UP000321947"/>
    </source>
</evidence>
<dbReference type="EMBL" id="SSTE01005702">
    <property type="protein sequence ID" value="KAA0060149.1"/>
    <property type="molecule type" value="Genomic_DNA"/>
</dbReference>
<organism evidence="2 4">
    <name type="scientific">Cucumis melo var. makuwa</name>
    <name type="common">Oriental melon</name>
    <dbReference type="NCBI Taxonomy" id="1194695"/>
    <lineage>
        <taxon>Eukaryota</taxon>
        <taxon>Viridiplantae</taxon>
        <taxon>Streptophyta</taxon>
        <taxon>Embryophyta</taxon>
        <taxon>Tracheophyta</taxon>
        <taxon>Spermatophyta</taxon>
        <taxon>Magnoliopsida</taxon>
        <taxon>eudicotyledons</taxon>
        <taxon>Gunneridae</taxon>
        <taxon>Pentapetalae</taxon>
        <taxon>rosids</taxon>
        <taxon>fabids</taxon>
        <taxon>Cucurbitales</taxon>
        <taxon>Cucurbitaceae</taxon>
        <taxon>Benincaseae</taxon>
        <taxon>Cucumis</taxon>
    </lineage>
</organism>
<feature type="region of interest" description="Disordered" evidence="1">
    <location>
        <begin position="1"/>
        <end position="28"/>
    </location>
</feature>
<comment type="caution">
    <text evidence="2">The sequence shown here is derived from an EMBL/GenBank/DDBJ whole genome shotgun (WGS) entry which is preliminary data.</text>
</comment>
<proteinExistence type="predicted"/>
<feature type="compositionally biased region" description="Basic and acidic residues" evidence="1">
    <location>
        <begin position="1"/>
        <end position="23"/>
    </location>
</feature>
<gene>
    <name evidence="3" type="ORF">E5676_scaffold1836G00090</name>
    <name evidence="2" type="ORF">E6C27_scaffold542G00090</name>
</gene>